<dbReference type="CDD" id="cd23081">
    <property type="entry name" value="cpPDZ_EcRseP-like"/>
    <property type="match status" value="1"/>
</dbReference>
<evidence type="ECO:0000256" key="3">
    <source>
        <dbReference type="ARBA" id="ARBA00007931"/>
    </source>
</evidence>
<evidence type="ECO:0000256" key="5">
    <source>
        <dbReference type="ARBA" id="ARBA00022692"/>
    </source>
</evidence>
<dbReference type="InterPro" id="IPR041489">
    <property type="entry name" value="PDZ_6"/>
</dbReference>
<dbReference type="EC" id="3.4.24.-" evidence="11"/>
<dbReference type="SUPFAM" id="SSF50156">
    <property type="entry name" value="PDZ domain-like"/>
    <property type="match status" value="1"/>
</dbReference>
<protein>
    <recommendedName>
        <fullName evidence="11">Zinc metalloprotease</fullName>
        <ecNumber evidence="11">3.4.24.-</ecNumber>
    </recommendedName>
</protein>
<name>A0A066ZP12_HYDMR</name>
<dbReference type="EMBL" id="JMIU01000001">
    <property type="protein sequence ID" value="KDN95212.1"/>
    <property type="molecule type" value="Genomic_DNA"/>
</dbReference>
<comment type="caution">
    <text evidence="13">The sequence shown here is derived from an EMBL/GenBank/DDBJ whole genome shotgun (WGS) entry which is preliminary data.</text>
</comment>
<evidence type="ECO:0000256" key="6">
    <source>
        <dbReference type="ARBA" id="ARBA00022801"/>
    </source>
</evidence>
<evidence type="ECO:0000256" key="4">
    <source>
        <dbReference type="ARBA" id="ARBA00022670"/>
    </source>
</evidence>
<dbReference type="AlphaFoldDB" id="A0A066ZP12"/>
<keyword evidence="9 11" id="KW-0482">Metalloprotease</keyword>
<evidence type="ECO:0000256" key="10">
    <source>
        <dbReference type="ARBA" id="ARBA00023136"/>
    </source>
</evidence>
<dbReference type="STRING" id="28885.EI16_02595"/>
<dbReference type="GO" id="GO:0006508">
    <property type="term" value="P:proteolysis"/>
    <property type="evidence" value="ECO:0007669"/>
    <property type="project" value="UniProtKB-KW"/>
</dbReference>
<evidence type="ECO:0000256" key="9">
    <source>
        <dbReference type="ARBA" id="ARBA00023049"/>
    </source>
</evidence>
<evidence type="ECO:0000259" key="12">
    <source>
        <dbReference type="SMART" id="SM00228"/>
    </source>
</evidence>
<dbReference type="Pfam" id="PF02163">
    <property type="entry name" value="Peptidase_M50"/>
    <property type="match status" value="1"/>
</dbReference>
<sequence>MTFLWSALGFVIAMGLLVAIHEWGHFIVAKLFNVKVLTFSIGFGKPLLRKRIGETQYQIAMFPLGGYVKFLDERNGDAVSVNDDLTRAFNRQTVFKRFAIVLAGPLINLIFAWMVFSWLYFWGVPGMKPIFEKVVPNSALSSSFQSVSSNLWQIEAVDQKVTQTWRAVHQKLLLEKLSGKDSVALTLRNFSEGTHPQEVSIQKNILLSINELDLNNPKQDWLTQLGFVPFSPSFPPVIGEVIPSSPAFAAGFLPGDRLEEFNGKKLSNWAEFATEVRANPGKEISVVFLRNGNRHFISLKLGEQVVEGKPKGLFGAKLHIDEKLFSPYQTVVSFPFFDAVQEGFTHSVNLIEMTLDMIQKMFSSEVSPRNLSGPISIADYSGKALENGWISFLSLLGLLSLSLGILNLLPIPMLDGGHLVLYSIEAIKGVPVSDGTELFVQKLGFIIIVSLTIFALINDLVRISND</sequence>
<keyword evidence="7 11" id="KW-0862">Zinc</keyword>
<evidence type="ECO:0000313" key="14">
    <source>
        <dbReference type="Proteomes" id="UP000027341"/>
    </source>
</evidence>
<feature type="transmembrane region" description="Helical" evidence="11">
    <location>
        <begin position="389"/>
        <end position="409"/>
    </location>
</feature>
<keyword evidence="4" id="KW-0645">Protease</keyword>
<evidence type="ECO:0000256" key="11">
    <source>
        <dbReference type="RuleBase" id="RU362031"/>
    </source>
</evidence>
<dbReference type="GO" id="GO:0046872">
    <property type="term" value="F:metal ion binding"/>
    <property type="evidence" value="ECO:0007669"/>
    <property type="project" value="UniProtKB-KW"/>
</dbReference>
<evidence type="ECO:0000256" key="2">
    <source>
        <dbReference type="ARBA" id="ARBA00004141"/>
    </source>
</evidence>
<organism evidence="13 14">
    <name type="scientific">Hydrogenovibrio marinus</name>
    <dbReference type="NCBI Taxonomy" id="28885"/>
    <lineage>
        <taxon>Bacteria</taxon>
        <taxon>Pseudomonadati</taxon>
        <taxon>Pseudomonadota</taxon>
        <taxon>Gammaproteobacteria</taxon>
        <taxon>Thiotrichales</taxon>
        <taxon>Piscirickettsiaceae</taxon>
        <taxon>Hydrogenovibrio</taxon>
    </lineage>
</organism>
<dbReference type="SMART" id="SM00228">
    <property type="entry name" value="PDZ"/>
    <property type="match status" value="1"/>
</dbReference>
<dbReference type="CDD" id="cd06163">
    <property type="entry name" value="S2P-M50_PDZ_RseP-like"/>
    <property type="match status" value="1"/>
</dbReference>
<evidence type="ECO:0000256" key="7">
    <source>
        <dbReference type="ARBA" id="ARBA00022833"/>
    </source>
</evidence>
<keyword evidence="8 11" id="KW-1133">Transmembrane helix</keyword>
<dbReference type="RefSeq" id="WP_029909105.1">
    <property type="nucleotide sequence ID" value="NZ_AP020335.1"/>
</dbReference>
<evidence type="ECO:0000313" key="13">
    <source>
        <dbReference type="EMBL" id="KDN95212.1"/>
    </source>
</evidence>
<keyword evidence="10 11" id="KW-0472">Membrane</keyword>
<dbReference type="InterPro" id="IPR004387">
    <property type="entry name" value="Pept_M50_Zn"/>
</dbReference>
<feature type="transmembrane region" description="Helical" evidence="11">
    <location>
        <begin position="443"/>
        <end position="461"/>
    </location>
</feature>
<comment type="subcellular location">
    <subcellularLocation>
        <location evidence="2">Membrane</location>
        <topology evidence="2">Multi-pass membrane protein</topology>
    </subcellularLocation>
</comment>
<dbReference type="NCBIfam" id="TIGR00054">
    <property type="entry name" value="RIP metalloprotease RseP"/>
    <property type="match status" value="1"/>
</dbReference>
<reference evidence="13 14" key="1">
    <citation type="submission" date="2014-04" db="EMBL/GenBank/DDBJ databases">
        <title>Draft genome sequence of Hydrogenovibrio marinus MH-110, a model organism for aerobic H2 metabolism.</title>
        <authorList>
            <person name="Cha H.J."/>
            <person name="Jo B.H."/>
            <person name="Hwang B.H."/>
        </authorList>
    </citation>
    <scope>NUCLEOTIDE SEQUENCE [LARGE SCALE GENOMIC DNA]</scope>
    <source>
        <strain evidence="13 14">MH-110</strain>
    </source>
</reference>
<dbReference type="Pfam" id="PF17820">
    <property type="entry name" value="PDZ_6"/>
    <property type="match status" value="1"/>
</dbReference>
<comment type="similarity">
    <text evidence="3 11">Belongs to the peptidase M50B family.</text>
</comment>
<evidence type="ECO:0000256" key="1">
    <source>
        <dbReference type="ARBA" id="ARBA00001947"/>
    </source>
</evidence>
<dbReference type="Proteomes" id="UP000027341">
    <property type="component" value="Unassembled WGS sequence"/>
</dbReference>
<dbReference type="InterPro" id="IPR008915">
    <property type="entry name" value="Peptidase_M50"/>
</dbReference>
<dbReference type="PANTHER" id="PTHR42837">
    <property type="entry name" value="REGULATOR OF SIGMA-E PROTEASE RSEP"/>
    <property type="match status" value="1"/>
</dbReference>
<keyword evidence="5 11" id="KW-0812">Transmembrane</keyword>
<dbReference type="GO" id="GO:0016020">
    <property type="term" value="C:membrane"/>
    <property type="evidence" value="ECO:0007669"/>
    <property type="project" value="UniProtKB-SubCell"/>
</dbReference>
<feature type="transmembrane region" description="Helical" evidence="11">
    <location>
        <begin position="98"/>
        <end position="121"/>
    </location>
</feature>
<evidence type="ECO:0000256" key="8">
    <source>
        <dbReference type="ARBA" id="ARBA00022989"/>
    </source>
</evidence>
<dbReference type="PANTHER" id="PTHR42837:SF2">
    <property type="entry name" value="MEMBRANE METALLOPROTEASE ARASP2, CHLOROPLASTIC-RELATED"/>
    <property type="match status" value="1"/>
</dbReference>
<proteinExistence type="inferred from homology"/>
<keyword evidence="11" id="KW-0479">Metal-binding</keyword>
<keyword evidence="6 11" id="KW-0378">Hydrolase</keyword>
<keyword evidence="14" id="KW-1185">Reference proteome</keyword>
<dbReference type="GO" id="GO:0004222">
    <property type="term" value="F:metalloendopeptidase activity"/>
    <property type="evidence" value="ECO:0007669"/>
    <property type="project" value="InterPro"/>
</dbReference>
<accession>A0A066ZP12</accession>
<feature type="domain" description="PDZ" evidence="12">
    <location>
        <begin position="223"/>
        <end position="292"/>
    </location>
</feature>
<dbReference type="InterPro" id="IPR036034">
    <property type="entry name" value="PDZ_sf"/>
</dbReference>
<comment type="cofactor">
    <cofactor evidence="1 11">
        <name>Zn(2+)</name>
        <dbReference type="ChEBI" id="CHEBI:29105"/>
    </cofactor>
</comment>
<dbReference type="Gene3D" id="2.30.42.10">
    <property type="match status" value="2"/>
</dbReference>
<dbReference type="InterPro" id="IPR001478">
    <property type="entry name" value="PDZ"/>
</dbReference>
<gene>
    <name evidence="13" type="ORF">EI16_02595</name>
</gene>